<dbReference type="InterPro" id="IPR003593">
    <property type="entry name" value="AAA+_ATPase"/>
</dbReference>
<comment type="caution">
    <text evidence="4">The sequence shown here is derived from an EMBL/GenBank/DDBJ whole genome shotgun (WGS) entry which is preliminary data.</text>
</comment>
<gene>
    <name evidence="4" type="ORF">D3H34_24065</name>
</gene>
<evidence type="ECO:0000259" key="3">
    <source>
        <dbReference type="PROSITE" id="PS50045"/>
    </source>
</evidence>
<dbReference type="InterPro" id="IPR009715">
    <property type="entry name" value="RtcR"/>
</dbReference>
<dbReference type="SUPFAM" id="SSF52540">
    <property type="entry name" value="P-loop containing nucleoside triphosphate hydrolases"/>
    <property type="match status" value="1"/>
</dbReference>
<dbReference type="Gene3D" id="3.40.50.300">
    <property type="entry name" value="P-loop containing nucleotide triphosphate hydrolases"/>
    <property type="match status" value="1"/>
</dbReference>
<dbReference type="Pfam" id="PF06956">
    <property type="entry name" value="RtcR"/>
    <property type="match status" value="1"/>
</dbReference>
<dbReference type="InterPro" id="IPR017183">
    <property type="entry name" value="Sigma54_dep_tscrpt_act_RtcR"/>
</dbReference>
<keyword evidence="1" id="KW-0547">Nucleotide-binding</keyword>
<dbReference type="RefSeq" id="WP_119556761.1">
    <property type="nucleotide sequence ID" value="NZ_QXMN01000038.1"/>
</dbReference>
<dbReference type="CDD" id="cd00009">
    <property type="entry name" value="AAA"/>
    <property type="match status" value="1"/>
</dbReference>
<dbReference type="GO" id="GO:0005524">
    <property type="term" value="F:ATP binding"/>
    <property type="evidence" value="ECO:0007669"/>
    <property type="project" value="UniProtKB-KW"/>
</dbReference>
<dbReference type="GO" id="GO:0003700">
    <property type="term" value="F:DNA-binding transcription factor activity"/>
    <property type="evidence" value="ECO:0007669"/>
    <property type="project" value="InterPro"/>
</dbReference>
<sequence>MKPIVVIGFLGTQLDAGQGAGRWNKWRPTVSLAQHDDMVVARIELLHTRKHTALAEVVKADIAAVSPETTVNLVPFDLEDPWDFGEVYTRLYDWARAYPFQPEREQYWTHITTGTHVAQICMFLLSESRVVPGVLAQTSPPRKQRQGDAGKVALIDLDLSRYDPIARRFDADQRDAVAFLKSGIATRNARFNALIDEIERVAVRSRAPILLVGPTGAGKSFLARRMFELKQARHQVTGPFVEVNCATLRGDGAASTLFGHKKGSFTGAASDRAGLLRAAHQGALFLDEIGELGLDEQAMLLKAIEEKRFFPVGADKEVESDFQLIAGTNRDLRRDVAQGRFREDLFARINLWTYDLPGLAQRPEDIEPNLDHLLALHAAENHRVVRFNAEARTTYLRFAQSSEAIWRGNFRDLSASVTRLATLADGGRIAVALVEAEIARLRWLWKHEGTGTAAATGDDVDLEALLGEEKFAGLDLFDRLQLEAVVRVCRQSRTLSDAGRQLFQASRTQRSVVNDADRLRKYLGKMGLDWARVSTDVRP</sequence>
<dbReference type="OrthoDB" id="9761705at2"/>
<proteinExistence type="predicted"/>
<reference evidence="4 5" key="1">
    <citation type="submission" date="2018-09" db="EMBL/GenBank/DDBJ databases">
        <title>Acidovorax cavernicola nov. sp. isolated from Gruta de las Maravillas (Aracena, Spain).</title>
        <authorList>
            <person name="Jurado V."/>
            <person name="Gutierrez-Patricio S."/>
            <person name="Gonzalez-Pimentel J.L."/>
            <person name="Miller A.Z."/>
            <person name="Laiz L."/>
            <person name="Saiz-Jimenez C."/>
        </authorList>
    </citation>
    <scope>NUCLEOTIDE SEQUENCE [LARGE SCALE GENOMIC DNA]</scope>
    <source>
        <strain evidence="4 5">1011MAR4D40.2</strain>
    </source>
</reference>
<dbReference type="FunFam" id="3.40.50.300:FF:001653">
    <property type="entry name" value="Transcriptional regulator RtcR"/>
    <property type="match status" value="1"/>
</dbReference>
<feature type="domain" description="Sigma-54 factor interaction" evidence="3">
    <location>
        <begin position="184"/>
        <end position="422"/>
    </location>
</feature>
<dbReference type="InterPro" id="IPR002078">
    <property type="entry name" value="Sigma_54_int"/>
</dbReference>
<keyword evidence="5" id="KW-1185">Reference proteome</keyword>
<evidence type="ECO:0000313" key="4">
    <source>
        <dbReference type="EMBL" id="RIX75937.1"/>
    </source>
</evidence>
<keyword evidence="2" id="KW-0067">ATP-binding</keyword>
<dbReference type="AlphaFoldDB" id="A0A9X8D173"/>
<dbReference type="InterPro" id="IPR027417">
    <property type="entry name" value="P-loop_NTPase"/>
</dbReference>
<dbReference type="Proteomes" id="UP000265619">
    <property type="component" value="Unassembled WGS sequence"/>
</dbReference>
<name>A0A9X8D173_9BURK</name>
<dbReference type="PROSITE" id="PS50045">
    <property type="entry name" value="SIGMA54_INTERACT_4"/>
    <property type="match status" value="1"/>
</dbReference>
<protein>
    <submittedName>
        <fullName evidence="4">AAA family ATPase</fullName>
    </submittedName>
</protein>
<dbReference type="NCBIfam" id="NF038308">
    <property type="entry name" value="RNA_repair_RtcR"/>
    <property type="match status" value="1"/>
</dbReference>
<organism evidence="4 5">
    <name type="scientific">Acidovorax cavernicola</name>
    <dbReference type="NCBI Taxonomy" id="1675792"/>
    <lineage>
        <taxon>Bacteria</taxon>
        <taxon>Pseudomonadati</taxon>
        <taxon>Pseudomonadota</taxon>
        <taxon>Betaproteobacteria</taxon>
        <taxon>Burkholderiales</taxon>
        <taxon>Comamonadaceae</taxon>
        <taxon>Acidovorax</taxon>
    </lineage>
</organism>
<evidence type="ECO:0000256" key="2">
    <source>
        <dbReference type="ARBA" id="ARBA00022840"/>
    </source>
</evidence>
<evidence type="ECO:0000313" key="5">
    <source>
        <dbReference type="Proteomes" id="UP000265619"/>
    </source>
</evidence>
<accession>A0A9X8D173</accession>
<dbReference type="PANTHER" id="PTHR32071:SF14">
    <property type="entry name" value="TRANSCRIPTIONAL REGULATORY PROTEIN RTCR"/>
    <property type="match status" value="1"/>
</dbReference>
<dbReference type="EMBL" id="QXMN01000038">
    <property type="protein sequence ID" value="RIX75937.1"/>
    <property type="molecule type" value="Genomic_DNA"/>
</dbReference>
<dbReference type="Pfam" id="PF00158">
    <property type="entry name" value="Sigma54_activat"/>
    <property type="match status" value="1"/>
</dbReference>
<dbReference type="Gene3D" id="1.10.8.60">
    <property type="match status" value="1"/>
</dbReference>
<dbReference type="SMART" id="SM00382">
    <property type="entry name" value="AAA"/>
    <property type="match status" value="1"/>
</dbReference>
<dbReference type="PIRSF" id="PIRSF037354">
    <property type="entry name" value="Txn_actvtr_RtcR"/>
    <property type="match status" value="1"/>
</dbReference>
<dbReference type="PANTHER" id="PTHR32071">
    <property type="entry name" value="TRANSCRIPTIONAL REGULATORY PROTEIN"/>
    <property type="match status" value="1"/>
</dbReference>
<evidence type="ECO:0000256" key="1">
    <source>
        <dbReference type="ARBA" id="ARBA00022741"/>
    </source>
</evidence>